<name>A0ABN8EZC1_9BACT</name>
<organism evidence="3 4">
    <name type="scientific">Emticicia aquatica</name>
    <dbReference type="NCBI Taxonomy" id="1681835"/>
    <lineage>
        <taxon>Bacteria</taxon>
        <taxon>Pseudomonadati</taxon>
        <taxon>Bacteroidota</taxon>
        <taxon>Cytophagia</taxon>
        <taxon>Cytophagales</taxon>
        <taxon>Leadbetterellaceae</taxon>
        <taxon>Emticicia</taxon>
    </lineage>
</organism>
<dbReference type="RefSeq" id="WP_238807902.1">
    <property type="nucleotide sequence ID" value="NZ_CAKLPY010000003.1"/>
</dbReference>
<dbReference type="PANTHER" id="PTHR43584">
    <property type="entry name" value="NUCLEOTIDYL TRANSFERASE"/>
    <property type="match status" value="1"/>
</dbReference>
<dbReference type="NCBIfam" id="TIGR03991">
    <property type="entry name" value="alt_bact_glmU"/>
    <property type="match status" value="1"/>
</dbReference>
<comment type="caution">
    <text evidence="3">The sequence shown here is derived from an EMBL/GenBank/DDBJ whole genome shotgun (WGS) entry which is preliminary data.</text>
</comment>
<keyword evidence="1" id="KW-0808">Transferase</keyword>
<gene>
    <name evidence="3" type="ORF">EMA8858_03392</name>
</gene>
<evidence type="ECO:0000313" key="3">
    <source>
        <dbReference type="EMBL" id="CAH0997261.1"/>
    </source>
</evidence>
<reference evidence="3" key="1">
    <citation type="submission" date="2021-12" db="EMBL/GenBank/DDBJ databases">
        <authorList>
            <person name="Rodrigo-Torres L."/>
            <person name="Arahal R. D."/>
            <person name="Lucena T."/>
        </authorList>
    </citation>
    <scope>NUCLEOTIDE SEQUENCE</scope>
    <source>
        <strain evidence="3">CECT 8858</strain>
    </source>
</reference>
<evidence type="ECO:0008006" key="5">
    <source>
        <dbReference type="Google" id="ProtNLM"/>
    </source>
</evidence>
<sequence>MNYILFDDSQIRNQLKPFTFIRPVADIRCGTLTIREKWEYQFSSKISCLTENYLAEKNTFDDSVKIYINGAVCPNKTIIEAILQLNEDESLVAGNDTLAIKTSKTLSFPIDYDAFNQQHFIGEITIIKQLPDIFLKNGEQIKADFQVITKDRKSQEINDPFTRIYAPENIFVEEGASIKAVIFNAENGPIYIGKNAVIQEGSLVIGPFSAGEGCIVAWGSKMRPNTTLGPFCRAGGEVGSSVFFGYSNKAHDGFLGGSVIGEWCNLGANCNNSNLKNDYTEVKLYNYATNQLEKTGELFCGLFMGDYTKAGISTMFNTGTVVGVSANVYGAGFQDKHIPSFTWGGADTEYVNYRFDKAIQVINATMQRRDKQLTEAEIAVLKHVHDLKQQ</sequence>
<dbReference type="Gene3D" id="2.160.10.10">
    <property type="entry name" value="Hexapeptide repeat proteins"/>
    <property type="match status" value="1"/>
</dbReference>
<proteinExistence type="predicted"/>
<dbReference type="InterPro" id="IPR023917">
    <property type="entry name" value="Bifunctiontional_GlmU_bac-type"/>
</dbReference>
<keyword evidence="4" id="KW-1185">Reference proteome</keyword>
<evidence type="ECO:0000313" key="4">
    <source>
        <dbReference type="Proteomes" id="UP000837932"/>
    </source>
</evidence>
<evidence type="ECO:0000256" key="2">
    <source>
        <dbReference type="ARBA" id="ARBA00023315"/>
    </source>
</evidence>
<dbReference type="EMBL" id="CAKLPY010000003">
    <property type="protein sequence ID" value="CAH0997261.1"/>
    <property type="molecule type" value="Genomic_DNA"/>
</dbReference>
<protein>
    <recommendedName>
        <fullName evidence="5">Glucose-1-phosphate thymidylyltransferase</fullName>
    </recommendedName>
</protein>
<accession>A0ABN8EZC1</accession>
<dbReference type="InterPro" id="IPR050065">
    <property type="entry name" value="GlmU-like"/>
</dbReference>
<dbReference type="Pfam" id="PF13562">
    <property type="entry name" value="NTP_transf_4"/>
    <property type="match status" value="1"/>
</dbReference>
<dbReference type="PANTHER" id="PTHR43584:SF9">
    <property type="entry name" value="TRANSFERASE HEXAPEPTIDE REPEAT CONTAINING PROTEIN"/>
    <property type="match status" value="1"/>
</dbReference>
<evidence type="ECO:0000256" key="1">
    <source>
        <dbReference type="ARBA" id="ARBA00022679"/>
    </source>
</evidence>
<dbReference type="Proteomes" id="UP000837932">
    <property type="component" value="Unassembled WGS sequence"/>
</dbReference>
<dbReference type="InterPro" id="IPR011004">
    <property type="entry name" value="Trimer_LpxA-like_sf"/>
</dbReference>
<dbReference type="SUPFAM" id="SSF51161">
    <property type="entry name" value="Trimeric LpxA-like enzymes"/>
    <property type="match status" value="1"/>
</dbReference>
<keyword evidence="2" id="KW-0012">Acyltransferase</keyword>